<keyword evidence="5" id="KW-0732">Signal</keyword>
<accession>A0AAV2WJS2</accession>
<evidence type="ECO:0000313" key="9">
    <source>
        <dbReference type="EMBL" id="CDQ44484.1"/>
    </source>
</evidence>
<evidence type="ECO:0000313" key="10">
    <source>
        <dbReference type="Proteomes" id="UP000028864"/>
    </source>
</evidence>
<dbReference type="EC" id="3.1.1.-" evidence="8"/>
<reference evidence="9" key="2">
    <citation type="submission" date="2015-09" db="EMBL/GenBank/DDBJ databases">
        <title>Draft genome sequence of Mycobacterium neoaurum DSM 44074.</title>
        <authorList>
            <person name="Croce O."/>
            <person name="Robert C."/>
            <person name="Raoult D."/>
            <person name="Drancourt M."/>
        </authorList>
    </citation>
    <scope>NUCLEOTIDE SEQUENCE</scope>
    <source>
        <strain evidence="9">DSM 44074</strain>
    </source>
</reference>
<dbReference type="SUPFAM" id="SSF53474">
    <property type="entry name" value="alpha/beta-Hydrolases"/>
    <property type="match status" value="1"/>
</dbReference>
<comment type="subcellular location">
    <subcellularLocation>
        <location evidence="1 8">Secreted</location>
    </subcellularLocation>
</comment>
<dbReference type="PROSITE" id="PS00155">
    <property type="entry name" value="CUTINASE_1"/>
    <property type="match status" value="1"/>
</dbReference>
<keyword evidence="7" id="KW-1015">Disulfide bond</keyword>
<dbReference type="EMBL" id="LK021338">
    <property type="protein sequence ID" value="CDQ44484.1"/>
    <property type="molecule type" value="Genomic_DNA"/>
</dbReference>
<dbReference type="PANTHER" id="PTHR33630">
    <property type="entry name" value="CUTINASE RV1984C-RELATED-RELATED"/>
    <property type="match status" value="1"/>
</dbReference>
<sequence length="254" mass="26174">MRRGPERLVDPRGDGMIIFMFQCTRTEAIGRRLFPVTTSILGALAAVALAPGTAPHAAAAPNCSDVEVVFARGTDELPGTGSVGTAFVDALRAQLTGKTVDSYAVNYPASNNWPTVVLGVNDAADRIRAVAADCPDTGIVLGGYSQGAAVAQLVTADPPAIPPNSFAHGTTTGLSADVARHVDAVLLFGKPNDRMLFLIGQPNVPIGAAFVSKTLDLCAINDAVCSDGLDPVAHQTYIANGMVTEAATYAAARV</sequence>
<comment type="function">
    <text evidence="8">Catalyzes the hydrolysis of complex carboxylic polyesters found in the cell wall of plants. Degrades cutin, a macromolecule that forms the structure of the plant cuticle.</text>
</comment>
<dbReference type="InterPro" id="IPR029058">
    <property type="entry name" value="AB_hydrolase_fold"/>
</dbReference>
<reference evidence="9" key="1">
    <citation type="submission" date="2014-05" db="EMBL/GenBank/DDBJ databases">
        <authorList>
            <person name="Urmite Genomes"/>
        </authorList>
    </citation>
    <scope>NUCLEOTIDE SEQUENCE</scope>
    <source>
        <strain evidence="9">DSM 44074</strain>
    </source>
</reference>
<evidence type="ECO:0000256" key="2">
    <source>
        <dbReference type="ARBA" id="ARBA00007534"/>
    </source>
</evidence>
<dbReference type="Proteomes" id="UP000028864">
    <property type="component" value="Unassembled WGS sequence"/>
</dbReference>
<evidence type="ECO:0000256" key="1">
    <source>
        <dbReference type="ARBA" id="ARBA00004613"/>
    </source>
</evidence>
<evidence type="ECO:0000256" key="3">
    <source>
        <dbReference type="ARBA" id="ARBA00022487"/>
    </source>
</evidence>
<dbReference type="SMART" id="SM01110">
    <property type="entry name" value="Cutinase"/>
    <property type="match status" value="1"/>
</dbReference>
<keyword evidence="4 8" id="KW-0964">Secreted</keyword>
<keyword evidence="6 8" id="KW-0378">Hydrolase</keyword>
<evidence type="ECO:0000256" key="8">
    <source>
        <dbReference type="RuleBase" id="RU361263"/>
    </source>
</evidence>
<keyword evidence="3 8" id="KW-0719">Serine esterase</keyword>
<evidence type="ECO:0000256" key="6">
    <source>
        <dbReference type="ARBA" id="ARBA00022801"/>
    </source>
</evidence>
<organism evidence="9 10">
    <name type="scientific">Mycolicibacterium neoaurum</name>
    <name type="common">Mycobacterium neoaurum</name>
    <dbReference type="NCBI Taxonomy" id="1795"/>
    <lineage>
        <taxon>Bacteria</taxon>
        <taxon>Bacillati</taxon>
        <taxon>Actinomycetota</taxon>
        <taxon>Actinomycetes</taxon>
        <taxon>Mycobacteriales</taxon>
        <taxon>Mycobacteriaceae</taxon>
        <taxon>Mycolicibacterium</taxon>
    </lineage>
</organism>
<dbReference type="GO" id="GO:0005576">
    <property type="term" value="C:extracellular region"/>
    <property type="evidence" value="ECO:0007669"/>
    <property type="project" value="UniProtKB-SubCell"/>
</dbReference>
<dbReference type="PANTHER" id="PTHR33630:SF9">
    <property type="entry name" value="CUTINASE 4"/>
    <property type="match status" value="1"/>
</dbReference>
<proteinExistence type="inferred from homology"/>
<dbReference type="Pfam" id="PF01083">
    <property type="entry name" value="Cutinase"/>
    <property type="match status" value="1"/>
</dbReference>
<gene>
    <name evidence="9" type="ORF">BN1047_02363</name>
</gene>
<evidence type="ECO:0000256" key="5">
    <source>
        <dbReference type="ARBA" id="ARBA00022729"/>
    </source>
</evidence>
<dbReference type="GO" id="GO:0052689">
    <property type="term" value="F:carboxylic ester hydrolase activity"/>
    <property type="evidence" value="ECO:0007669"/>
    <property type="project" value="UniProtKB-KW"/>
</dbReference>
<evidence type="ECO:0000256" key="7">
    <source>
        <dbReference type="ARBA" id="ARBA00023157"/>
    </source>
</evidence>
<comment type="similarity">
    <text evidence="2 8">Belongs to the cutinase family.</text>
</comment>
<dbReference type="Gene3D" id="3.40.50.1820">
    <property type="entry name" value="alpha/beta hydrolase"/>
    <property type="match status" value="1"/>
</dbReference>
<evidence type="ECO:0000256" key="4">
    <source>
        <dbReference type="ARBA" id="ARBA00022525"/>
    </source>
</evidence>
<name>A0AAV2WJS2_MYCNE</name>
<dbReference type="InterPro" id="IPR000675">
    <property type="entry name" value="Cutinase/axe"/>
</dbReference>
<protein>
    <recommendedName>
        <fullName evidence="8">Cutinase</fullName>
        <ecNumber evidence="8">3.1.1.-</ecNumber>
    </recommendedName>
</protein>
<dbReference type="AlphaFoldDB" id="A0AAV2WJS2"/>
<dbReference type="InterPro" id="IPR043580">
    <property type="entry name" value="CUTINASE_1"/>
</dbReference>